<evidence type="ECO:0000256" key="5">
    <source>
        <dbReference type="SAM" id="Phobius"/>
    </source>
</evidence>
<keyword evidence="2" id="KW-0815">Transposition</keyword>
<keyword evidence="5" id="KW-0472">Membrane</keyword>
<evidence type="ECO:0000313" key="8">
    <source>
        <dbReference type="Proteomes" id="UP001145050"/>
    </source>
</evidence>
<feature type="domain" description="Transposase IS4-like" evidence="6">
    <location>
        <begin position="72"/>
        <end position="279"/>
    </location>
</feature>
<organism evidence="7 8">
    <name type="scientific">Terrihalobacillus insolitus</name>
    <dbReference type="NCBI Taxonomy" id="2950438"/>
    <lineage>
        <taxon>Bacteria</taxon>
        <taxon>Bacillati</taxon>
        <taxon>Bacillota</taxon>
        <taxon>Bacilli</taxon>
        <taxon>Bacillales</taxon>
        <taxon>Bacillaceae</taxon>
        <taxon>Terrihalobacillus</taxon>
    </lineage>
</organism>
<dbReference type="GO" id="GO:0006313">
    <property type="term" value="P:DNA transposition"/>
    <property type="evidence" value="ECO:0007669"/>
    <property type="project" value="InterPro"/>
</dbReference>
<dbReference type="InterPro" id="IPR012337">
    <property type="entry name" value="RNaseH-like_sf"/>
</dbReference>
<feature type="transmembrane region" description="Helical" evidence="5">
    <location>
        <begin position="265"/>
        <end position="284"/>
    </location>
</feature>
<dbReference type="InterPro" id="IPR047952">
    <property type="entry name" value="Transpos_IS4"/>
</dbReference>
<dbReference type="GO" id="GO:0003677">
    <property type="term" value="F:DNA binding"/>
    <property type="evidence" value="ECO:0007669"/>
    <property type="project" value="UniProtKB-KW"/>
</dbReference>
<dbReference type="EMBL" id="JAMQKB010000046">
    <property type="protein sequence ID" value="MDC3426351.1"/>
    <property type="molecule type" value="Genomic_DNA"/>
</dbReference>
<keyword evidence="3" id="KW-0238">DNA-binding</keyword>
<evidence type="ECO:0000256" key="3">
    <source>
        <dbReference type="ARBA" id="ARBA00023125"/>
    </source>
</evidence>
<reference evidence="7" key="1">
    <citation type="submission" date="2022-06" db="EMBL/GenBank/DDBJ databases">
        <title>Aquibacillus sp. a new bacterium isolated from soil saline samples.</title>
        <authorList>
            <person name="Galisteo C."/>
            <person name="De La Haba R."/>
            <person name="Sanchez-Porro C."/>
            <person name="Ventosa A."/>
        </authorList>
    </citation>
    <scope>NUCLEOTIDE SEQUENCE</scope>
    <source>
        <strain evidence="7">3ASR75-11</strain>
    </source>
</reference>
<evidence type="ECO:0000259" key="6">
    <source>
        <dbReference type="Pfam" id="PF01609"/>
    </source>
</evidence>
<dbReference type="PANTHER" id="PTHR33258:SF1">
    <property type="entry name" value="TRANSPOSASE INSL FOR INSERTION SEQUENCE ELEMENT IS186A-RELATED"/>
    <property type="match status" value="1"/>
</dbReference>
<dbReference type="Proteomes" id="UP001145050">
    <property type="component" value="Unassembled WGS sequence"/>
</dbReference>
<proteinExistence type="inferred from homology"/>
<dbReference type="GO" id="GO:0004803">
    <property type="term" value="F:transposase activity"/>
    <property type="evidence" value="ECO:0007669"/>
    <property type="project" value="InterPro"/>
</dbReference>
<dbReference type="NCBIfam" id="NF033592">
    <property type="entry name" value="transpos_IS4_1"/>
    <property type="match status" value="1"/>
</dbReference>
<dbReference type="InterPro" id="IPR002559">
    <property type="entry name" value="Transposase_11"/>
</dbReference>
<keyword evidence="8" id="KW-1185">Reference proteome</keyword>
<gene>
    <name evidence="7" type="ORF">NC797_17965</name>
</gene>
<evidence type="ECO:0000313" key="7">
    <source>
        <dbReference type="EMBL" id="MDC3426351.1"/>
    </source>
</evidence>
<accession>A0A9X3WY75</accession>
<dbReference type="AlphaFoldDB" id="A0A9X3WY75"/>
<evidence type="ECO:0000256" key="4">
    <source>
        <dbReference type="ARBA" id="ARBA00023172"/>
    </source>
</evidence>
<keyword evidence="5" id="KW-0812">Transmembrane</keyword>
<evidence type="ECO:0000256" key="2">
    <source>
        <dbReference type="ARBA" id="ARBA00022578"/>
    </source>
</evidence>
<comment type="similarity">
    <text evidence="1">Belongs to the transposase 11 family.</text>
</comment>
<dbReference type="SUPFAM" id="SSF53098">
    <property type="entry name" value="Ribonuclease H-like"/>
    <property type="match status" value="1"/>
</dbReference>
<sequence>MFWLVASSKQWENYRDSESKLTNEPDLKNVDYTTLSKKASVIPYEAVKAILHRLAKRMNRKTKRALKFPVSLAALDSTTMTVGKNQLPWAPFHGDRSGVKMHTLFRVDTLLPTQVEESKGLTHDASVADQFAHQLITSVRDRAYATIKDFDALHQAEKSFLIRLKKSMYTQKRHSLKRWEPEETNVIEDYTAQIGKGSNQSEERFRVVSFYDDEGNTIRVVTNLMPLSAKVIADLYKAHWQVELFYRFLKQHLNMKRFFGPKPNAVYGQLFCAIIAYMLLRFLYNQLSPGWAFTSLTFINFARGLIFNTFPIEAIDSLALFLHEWRQRSNPNRKIVVNQR</sequence>
<name>A0A9X3WY75_9BACI</name>
<dbReference type="Pfam" id="PF01609">
    <property type="entry name" value="DDE_Tnp_1"/>
    <property type="match status" value="1"/>
</dbReference>
<keyword evidence="5" id="KW-1133">Transmembrane helix</keyword>
<evidence type="ECO:0000256" key="1">
    <source>
        <dbReference type="ARBA" id="ARBA00010075"/>
    </source>
</evidence>
<dbReference type="PANTHER" id="PTHR33258">
    <property type="entry name" value="TRANSPOSASE INSL FOR INSERTION SEQUENCE ELEMENT IS186A-RELATED"/>
    <property type="match status" value="1"/>
</dbReference>
<comment type="caution">
    <text evidence="7">The sequence shown here is derived from an EMBL/GenBank/DDBJ whole genome shotgun (WGS) entry which is preliminary data.</text>
</comment>
<keyword evidence="4" id="KW-0233">DNA recombination</keyword>
<protein>
    <submittedName>
        <fullName evidence="7">IS4 family transposase</fullName>
    </submittedName>
</protein>